<comment type="caution">
    <text evidence="6">The sequence shown here is derived from an EMBL/GenBank/DDBJ whole genome shotgun (WGS) entry which is preliminary data.</text>
</comment>
<evidence type="ECO:0000256" key="4">
    <source>
        <dbReference type="SAM" id="MobiDB-lite"/>
    </source>
</evidence>
<evidence type="ECO:0000256" key="2">
    <source>
        <dbReference type="ARBA" id="ARBA00023125"/>
    </source>
</evidence>
<protein>
    <submittedName>
        <fullName evidence="6">GntR family transcriptional regulator</fullName>
    </submittedName>
</protein>
<dbReference type="SUPFAM" id="SSF48008">
    <property type="entry name" value="GntR ligand-binding domain-like"/>
    <property type="match status" value="1"/>
</dbReference>
<keyword evidence="1" id="KW-0805">Transcription regulation</keyword>
<sequence length="306" mass="34007">MVGGQRSHAPKPGTPFGRTLTRFPQRMWCGTLPLRLNPGADANGADAQHRDIRRRVEHSSTSGRIRVLDNALKQLGPMERTGTLAERAREQLRATIMAGGFEPGAKLTIRSVARSLDISLTPAREALYSLVSEGALDMGMNGTVFVPVLTEERVRELLTIRLALEGTAAREAAPRMTLGQIAAARAANDQLLEANQERDYRRVMQLNWQFHFEIYRATGMPMLTRLIETCWLKTGSYLNLLYPAYGQTDRGIHIHGEMIEAVEVRDADRLSHVLQEDITASGEALIEVIRNLQKDADMAVAPMPRS</sequence>
<dbReference type="Pfam" id="PF07729">
    <property type="entry name" value="FCD"/>
    <property type="match status" value="1"/>
</dbReference>
<feature type="domain" description="HTH gntR-type" evidence="5">
    <location>
        <begin position="82"/>
        <end position="149"/>
    </location>
</feature>
<dbReference type="PANTHER" id="PTHR43537:SF39">
    <property type="entry name" value="HTH-TYPE TRANSCRIPTIONAL REGULATOR MCBR"/>
    <property type="match status" value="1"/>
</dbReference>
<accession>A0A5M6IGW9</accession>
<dbReference type="PANTHER" id="PTHR43537">
    <property type="entry name" value="TRANSCRIPTIONAL REGULATOR, GNTR FAMILY"/>
    <property type="match status" value="1"/>
</dbReference>
<dbReference type="Pfam" id="PF00392">
    <property type="entry name" value="GntR"/>
    <property type="match status" value="1"/>
</dbReference>
<dbReference type="AlphaFoldDB" id="A0A5M6IGW9"/>
<dbReference type="Proteomes" id="UP000324065">
    <property type="component" value="Unassembled WGS sequence"/>
</dbReference>
<dbReference type="Gene3D" id="1.20.120.530">
    <property type="entry name" value="GntR ligand-binding domain-like"/>
    <property type="match status" value="1"/>
</dbReference>
<dbReference type="InterPro" id="IPR011711">
    <property type="entry name" value="GntR_C"/>
</dbReference>
<name>A0A5M6IGW9_9PROT</name>
<evidence type="ECO:0000313" key="6">
    <source>
        <dbReference type="EMBL" id="KAA5607474.1"/>
    </source>
</evidence>
<dbReference type="SMART" id="SM00345">
    <property type="entry name" value="HTH_GNTR"/>
    <property type="match status" value="1"/>
</dbReference>
<keyword evidence="3" id="KW-0804">Transcription</keyword>
<dbReference type="OrthoDB" id="9815654at2"/>
<proteinExistence type="predicted"/>
<gene>
    <name evidence="6" type="ORF">F1188_01540</name>
</gene>
<dbReference type="PROSITE" id="PS50949">
    <property type="entry name" value="HTH_GNTR"/>
    <property type="match status" value="1"/>
</dbReference>
<dbReference type="SUPFAM" id="SSF46785">
    <property type="entry name" value="Winged helix' DNA-binding domain"/>
    <property type="match status" value="1"/>
</dbReference>
<dbReference type="GO" id="GO:0003700">
    <property type="term" value="F:DNA-binding transcription factor activity"/>
    <property type="evidence" value="ECO:0007669"/>
    <property type="project" value="InterPro"/>
</dbReference>
<evidence type="ECO:0000313" key="7">
    <source>
        <dbReference type="Proteomes" id="UP000324065"/>
    </source>
</evidence>
<feature type="region of interest" description="Disordered" evidence="4">
    <location>
        <begin position="1"/>
        <end position="20"/>
    </location>
</feature>
<dbReference type="GO" id="GO:0003677">
    <property type="term" value="F:DNA binding"/>
    <property type="evidence" value="ECO:0007669"/>
    <property type="project" value="UniProtKB-KW"/>
</dbReference>
<keyword evidence="7" id="KW-1185">Reference proteome</keyword>
<evidence type="ECO:0000259" key="5">
    <source>
        <dbReference type="PROSITE" id="PS50949"/>
    </source>
</evidence>
<dbReference type="Gene3D" id="1.10.10.10">
    <property type="entry name" value="Winged helix-like DNA-binding domain superfamily/Winged helix DNA-binding domain"/>
    <property type="match status" value="1"/>
</dbReference>
<organism evidence="6 7">
    <name type="scientific">Roseospira marina</name>
    <dbReference type="NCBI Taxonomy" id="140057"/>
    <lineage>
        <taxon>Bacteria</taxon>
        <taxon>Pseudomonadati</taxon>
        <taxon>Pseudomonadota</taxon>
        <taxon>Alphaproteobacteria</taxon>
        <taxon>Rhodospirillales</taxon>
        <taxon>Rhodospirillaceae</taxon>
        <taxon>Roseospira</taxon>
    </lineage>
</organism>
<dbReference type="InterPro" id="IPR036388">
    <property type="entry name" value="WH-like_DNA-bd_sf"/>
</dbReference>
<dbReference type="SMART" id="SM00895">
    <property type="entry name" value="FCD"/>
    <property type="match status" value="1"/>
</dbReference>
<dbReference type="InterPro" id="IPR008920">
    <property type="entry name" value="TF_FadR/GntR_C"/>
</dbReference>
<evidence type="ECO:0000256" key="1">
    <source>
        <dbReference type="ARBA" id="ARBA00023015"/>
    </source>
</evidence>
<reference evidence="6 7" key="1">
    <citation type="submission" date="2019-09" db="EMBL/GenBank/DDBJ databases">
        <title>Genome sequence of Roseospira marina, one of the more divergent members of the non-sulfur purple photosynthetic bacterial family, the Rhodospirillaceae.</title>
        <authorList>
            <person name="Meyer T."/>
            <person name="Kyndt J."/>
        </authorList>
    </citation>
    <scope>NUCLEOTIDE SEQUENCE [LARGE SCALE GENOMIC DNA]</scope>
    <source>
        <strain evidence="6 7">DSM 15113</strain>
    </source>
</reference>
<keyword evidence="2" id="KW-0238">DNA-binding</keyword>
<evidence type="ECO:0000256" key="3">
    <source>
        <dbReference type="ARBA" id="ARBA00023163"/>
    </source>
</evidence>
<dbReference type="EMBL" id="VWPJ01000001">
    <property type="protein sequence ID" value="KAA5607474.1"/>
    <property type="molecule type" value="Genomic_DNA"/>
</dbReference>
<dbReference type="InterPro" id="IPR036390">
    <property type="entry name" value="WH_DNA-bd_sf"/>
</dbReference>
<dbReference type="InterPro" id="IPR000524">
    <property type="entry name" value="Tscrpt_reg_HTH_GntR"/>
</dbReference>